<dbReference type="Pfam" id="PF13727">
    <property type="entry name" value="CoA_binding_3"/>
    <property type="match status" value="1"/>
</dbReference>
<dbReference type="Gene3D" id="3.40.50.720">
    <property type="entry name" value="NAD(P)-binding Rossmann-like Domain"/>
    <property type="match status" value="2"/>
</dbReference>
<comment type="similarity">
    <text evidence="1">Belongs to the polysaccharide synthase family.</text>
</comment>
<keyword evidence="2" id="KW-0812">Transmembrane</keyword>
<comment type="caution">
    <text evidence="4">The sequence shown here is derived from an EMBL/GenBank/DDBJ whole genome shotgun (WGS) entry which is preliminary data.</text>
</comment>
<protein>
    <recommendedName>
        <fullName evidence="3">Polysaccharide biosynthesis protein CapD-like domain-containing protein</fullName>
    </recommendedName>
</protein>
<feature type="domain" description="Polysaccharide biosynthesis protein CapD-like" evidence="3">
    <location>
        <begin position="286"/>
        <end position="569"/>
    </location>
</feature>
<proteinExistence type="inferred from homology"/>
<dbReference type="Proteomes" id="UP000179266">
    <property type="component" value="Unassembled WGS sequence"/>
</dbReference>
<dbReference type="InterPro" id="IPR003869">
    <property type="entry name" value="Polysac_CapD-like"/>
</dbReference>
<dbReference type="SUPFAM" id="SSF51735">
    <property type="entry name" value="NAD(P)-binding Rossmann-fold domains"/>
    <property type="match status" value="2"/>
</dbReference>
<evidence type="ECO:0000313" key="4">
    <source>
        <dbReference type="EMBL" id="OGL42809.1"/>
    </source>
</evidence>
<sequence>MKTPVKSKLRKFRLAGIDLVLFLISYLLAYWLRSDNMESIPVEVFISGIPLVIGFKILVFYGSGIYQKSWRIQELRDLIQLLRAVSISSLLLITGVYLLGLDRFFARKIFFLDYMVTIIFICGARLLLYIVSESFPIGHFEYNKRALIVGTGSACSYILREIKHNPRLSLQVVGIIDDDNTKLGFKIDGCPILGNFSSIPKWIQWKGIETIILAMTPFNINKVRELLDLSRGFRVQYHIVPALGDFLAGKISRFNLRPLRVEDLLHREEVIMDTETIRNSLKGKKVLVTGAGGSIGSELCRQIAPCQPLDLILLERNESTLFYIERELRKQFPELSIIPLILDITSQPDLEFAFKRFLPDIVYHAAAYKHVPMMERNPFAAVSNNVFGTIILAQTAIAHKTSRLVMISTDKAVEPNSIMGVTKRTAELYFQEIQPYTETLLMTVRFGNVLDSIGSVVPLFKRQINELSPVTVTHHKAERYFMTISEATHLVLQAGNLGKGGEIFVLDMGKPIKIIDLARDMILLSGYIPDHDIPIKITGLRPGEKLEENLFFPYESPSPTANEKILVVQYKQNSSFILSEHINELKKTLEVKDLAGMISLCRKIVPEYTPSSLIQTKLLLQDERFPSAHEHPSGSI</sequence>
<keyword evidence="2" id="KW-1133">Transmembrane helix</keyword>
<name>A0A1F7RMM5_9BACT</name>
<evidence type="ECO:0000256" key="1">
    <source>
        <dbReference type="ARBA" id="ARBA00007430"/>
    </source>
</evidence>
<gene>
    <name evidence="4" type="ORF">A2161_01075</name>
</gene>
<feature type="transmembrane region" description="Helical" evidence="2">
    <location>
        <begin position="78"/>
        <end position="99"/>
    </location>
</feature>
<evidence type="ECO:0000259" key="3">
    <source>
        <dbReference type="Pfam" id="PF02719"/>
    </source>
</evidence>
<dbReference type="PANTHER" id="PTHR43318:SF1">
    <property type="entry name" value="POLYSACCHARIDE BIOSYNTHESIS PROTEIN EPSC-RELATED"/>
    <property type="match status" value="1"/>
</dbReference>
<feature type="transmembrane region" description="Helical" evidence="2">
    <location>
        <begin position="12"/>
        <end position="32"/>
    </location>
</feature>
<reference evidence="4 5" key="1">
    <citation type="journal article" date="2016" name="Nat. Commun.">
        <title>Thousands of microbial genomes shed light on interconnected biogeochemical processes in an aquifer system.</title>
        <authorList>
            <person name="Anantharaman K."/>
            <person name="Brown C.T."/>
            <person name="Hug L.A."/>
            <person name="Sharon I."/>
            <person name="Castelle C.J."/>
            <person name="Probst A.J."/>
            <person name="Thomas B.C."/>
            <person name="Singh A."/>
            <person name="Wilkins M.J."/>
            <person name="Karaoz U."/>
            <person name="Brodie E.L."/>
            <person name="Williams K.H."/>
            <person name="Hubbard S.S."/>
            <person name="Banfield J.F."/>
        </authorList>
    </citation>
    <scope>NUCLEOTIDE SEQUENCE [LARGE SCALE GENOMIC DNA]</scope>
</reference>
<dbReference type="AlphaFoldDB" id="A0A1F7RMM5"/>
<evidence type="ECO:0000256" key="2">
    <source>
        <dbReference type="SAM" id="Phobius"/>
    </source>
</evidence>
<accession>A0A1F7RMM5</accession>
<dbReference type="Pfam" id="PF02719">
    <property type="entry name" value="Polysacc_synt_2"/>
    <property type="match status" value="1"/>
</dbReference>
<organism evidence="4 5">
    <name type="scientific">Candidatus Schekmanbacteria bacterium RBG_13_48_7</name>
    <dbReference type="NCBI Taxonomy" id="1817878"/>
    <lineage>
        <taxon>Bacteria</taxon>
        <taxon>Candidatus Schekmaniibacteriota</taxon>
    </lineage>
</organism>
<dbReference type="InterPro" id="IPR051203">
    <property type="entry name" value="Polysaccharide_Synthase-Rel"/>
</dbReference>
<dbReference type="InterPro" id="IPR036291">
    <property type="entry name" value="NAD(P)-bd_dom_sf"/>
</dbReference>
<keyword evidence="2" id="KW-0472">Membrane</keyword>
<evidence type="ECO:0000313" key="5">
    <source>
        <dbReference type="Proteomes" id="UP000179266"/>
    </source>
</evidence>
<dbReference type="EMBL" id="MGDD01000305">
    <property type="protein sequence ID" value="OGL42809.1"/>
    <property type="molecule type" value="Genomic_DNA"/>
</dbReference>
<feature type="transmembrane region" description="Helical" evidence="2">
    <location>
        <begin position="44"/>
        <end position="66"/>
    </location>
</feature>
<dbReference type="PANTHER" id="PTHR43318">
    <property type="entry name" value="UDP-N-ACETYLGLUCOSAMINE 4,6-DEHYDRATASE"/>
    <property type="match status" value="1"/>
</dbReference>
<dbReference type="CDD" id="cd05237">
    <property type="entry name" value="UDP_invert_4-6DH_SDR_e"/>
    <property type="match status" value="1"/>
</dbReference>